<dbReference type="Gene3D" id="3.10.450.50">
    <property type="match status" value="1"/>
</dbReference>
<gene>
    <name evidence="2" type="ORF">BKA15_000409</name>
</gene>
<organism evidence="2 3">
    <name type="scientific">Microlunatus parietis</name>
    <dbReference type="NCBI Taxonomy" id="682979"/>
    <lineage>
        <taxon>Bacteria</taxon>
        <taxon>Bacillati</taxon>
        <taxon>Actinomycetota</taxon>
        <taxon>Actinomycetes</taxon>
        <taxon>Propionibacteriales</taxon>
        <taxon>Propionibacteriaceae</taxon>
        <taxon>Microlunatus</taxon>
    </lineage>
</organism>
<sequence>MIIDGDAAALVYTYRGTSAGILPDLLPARGEEFLLEVCGVLRFRDGKLASQVDYC</sequence>
<dbReference type="Pfam" id="PF12680">
    <property type="entry name" value="SnoaL_2"/>
    <property type="match status" value="1"/>
</dbReference>
<evidence type="ECO:0000259" key="1">
    <source>
        <dbReference type="Pfam" id="PF12680"/>
    </source>
</evidence>
<comment type="caution">
    <text evidence="2">The sequence shown here is derived from an EMBL/GenBank/DDBJ whole genome shotgun (WGS) entry which is preliminary data.</text>
</comment>
<name>A0A7Y9I2K7_9ACTN</name>
<feature type="domain" description="SnoaL-like" evidence="1">
    <location>
        <begin position="1"/>
        <end position="50"/>
    </location>
</feature>
<accession>A0A7Y9I2K7</accession>
<dbReference type="Proteomes" id="UP000569914">
    <property type="component" value="Unassembled WGS sequence"/>
</dbReference>
<dbReference type="AlphaFoldDB" id="A0A7Y9I2K7"/>
<dbReference type="InterPro" id="IPR032710">
    <property type="entry name" value="NTF2-like_dom_sf"/>
</dbReference>
<dbReference type="GO" id="GO:0016853">
    <property type="term" value="F:isomerase activity"/>
    <property type="evidence" value="ECO:0007669"/>
    <property type="project" value="UniProtKB-KW"/>
</dbReference>
<dbReference type="InterPro" id="IPR037401">
    <property type="entry name" value="SnoaL-like"/>
</dbReference>
<proteinExistence type="predicted"/>
<dbReference type="EMBL" id="JACCBU010000001">
    <property type="protein sequence ID" value="NYE69080.1"/>
    <property type="molecule type" value="Genomic_DNA"/>
</dbReference>
<reference evidence="2 3" key="1">
    <citation type="submission" date="2020-07" db="EMBL/GenBank/DDBJ databases">
        <title>Sequencing the genomes of 1000 actinobacteria strains.</title>
        <authorList>
            <person name="Klenk H.-P."/>
        </authorList>
    </citation>
    <scope>NUCLEOTIDE SEQUENCE [LARGE SCALE GENOMIC DNA]</scope>
    <source>
        <strain evidence="2 3">DSM 22083</strain>
    </source>
</reference>
<keyword evidence="3" id="KW-1185">Reference proteome</keyword>
<evidence type="ECO:0000313" key="2">
    <source>
        <dbReference type="EMBL" id="NYE69080.1"/>
    </source>
</evidence>
<protein>
    <submittedName>
        <fullName evidence="2">Ketosteroid isomerase-like protein</fullName>
    </submittedName>
</protein>
<evidence type="ECO:0000313" key="3">
    <source>
        <dbReference type="Proteomes" id="UP000569914"/>
    </source>
</evidence>
<keyword evidence="2" id="KW-0413">Isomerase</keyword>
<dbReference type="SUPFAM" id="SSF54427">
    <property type="entry name" value="NTF2-like"/>
    <property type="match status" value="1"/>
</dbReference>